<proteinExistence type="predicted"/>
<evidence type="ECO:0000313" key="3">
    <source>
        <dbReference type="Proteomes" id="UP000518266"/>
    </source>
</evidence>
<feature type="region of interest" description="Disordered" evidence="1">
    <location>
        <begin position="153"/>
        <end position="180"/>
    </location>
</feature>
<accession>A0A7J5YD58</accession>
<reference evidence="2 3" key="1">
    <citation type="submission" date="2020-03" db="EMBL/GenBank/DDBJ databases">
        <title>Dissostichus mawsoni Genome sequencing and assembly.</title>
        <authorList>
            <person name="Park H."/>
        </authorList>
    </citation>
    <scope>NUCLEOTIDE SEQUENCE [LARGE SCALE GENOMIC DNA]</scope>
    <source>
        <strain evidence="2">DM0001</strain>
        <tissue evidence="2">Muscle</tissue>
    </source>
</reference>
<gene>
    <name evidence="2" type="ORF">F7725_020378</name>
</gene>
<dbReference type="EMBL" id="JAAKFY010000013">
    <property type="protein sequence ID" value="KAF3847350.1"/>
    <property type="molecule type" value="Genomic_DNA"/>
</dbReference>
<sequence length="548" mass="61236">MRQITELTHIVPPAPFLLQPVSIHPHVRGCVLGTSGQEAALKEVRIEVANKPWLWSLLPEWLKGFTSSPEYQPQASNPFLGSRLALGGPRSLQKSPLESPLKSPLESLLDSFSSLLSSSLFKVPSRVFLEFPLKFLLQSPLESPLEFPLKSPLESLSSPSRVPSKSLSSPSRVPLKSLSSPSQVPLESLLEFPLEFPRVPLKSPLESLLEFLSIPFQVPSQVPSRVPFQVPSQVSSQVPLESLSKSLLKSLLESPLKSPLKFPLESPFKSPLEFPLKFPLEFPLKSLLKSPIKSLLESLSKSLLESPFKSPLEFPLKFPLKFPLESPLEFPLEFPLDDTHRINLAFMIPDSISPSPPPPPFHHPSHTFLPPPPSIFLSAQLRAADYTIGLAPLPQVNKINSTHRFIFSTCCHSRATSARFGHFTFCVSLYSLQLLKVTSTEPALYKTTPAVAQKQVPVKVPHYQMWEILRQQLFAGCSTCDQVISETNRLLWTGLLENDMEQQNINGAFIMNHLIKKRTCLDCAEHLQYRVTVCDLHLNSTKQLLLSK</sequence>
<dbReference type="AlphaFoldDB" id="A0A7J5YD58"/>
<organism evidence="2 3">
    <name type="scientific">Dissostichus mawsoni</name>
    <name type="common">Antarctic cod</name>
    <dbReference type="NCBI Taxonomy" id="36200"/>
    <lineage>
        <taxon>Eukaryota</taxon>
        <taxon>Metazoa</taxon>
        <taxon>Chordata</taxon>
        <taxon>Craniata</taxon>
        <taxon>Vertebrata</taxon>
        <taxon>Euteleostomi</taxon>
        <taxon>Actinopterygii</taxon>
        <taxon>Neopterygii</taxon>
        <taxon>Teleostei</taxon>
        <taxon>Neoteleostei</taxon>
        <taxon>Acanthomorphata</taxon>
        <taxon>Eupercaria</taxon>
        <taxon>Perciformes</taxon>
        <taxon>Notothenioidei</taxon>
        <taxon>Nototheniidae</taxon>
        <taxon>Dissostichus</taxon>
    </lineage>
</organism>
<evidence type="ECO:0000256" key="1">
    <source>
        <dbReference type="SAM" id="MobiDB-lite"/>
    </source>
</evidence>
<dbReference type="Proteomes" id="UP000518266">
    <property type="component" value="Unassembled WGS sequence"/>
</dbReference>
<name>A0A7J5YD58_DISMA</name>
<evidence type="ECO:0000313" key="2">
    <source>
        <dbReference type="EMBL" id="KAF3847350.1"/>
    </source>
</evidence>
<protein>
    <submittedName>
        <fullName evidence="2">Uncharacterized protein</fullName>
    </submittedName>
</protein>
<keyword evidence="3" id="KW-1185">Reference proteome</keyword>
<comment type="caution">
    <text evidence="2">The sequence shown here is derived from an EMBL/GenBank/DDBJ whole genome shotgun (WGS) entry which is preliminary data.</text>
</comment>